<protein>
    <submittedName>
        <fullName evidence="1">Uncharacterized protein</fullName>
    </submittedName>
</protein>
<accession>A0AAW5DWU4</accession>
<dbReference type="RefSeq" id="WP_240254087.1">
    <property type="nucleotide sequence ID" value="NZ_JAKTTI010000007.1"/>
</dbReference>
<evidence type="ECO:0000313" key="2">
    <source>
        <dbReference type="Proteomes" id="UP001431131"/>
    </source>
</evidence>
<reference evidence="1" key="1">
    <citation type="submission" date="2022-02" db="EMBL/GenBank/DDBJ databases">
        <title>Fredinandcohnia quinoae sp. nov. isolated from Chenopodium quinoa seeds.</title>
        <authorList>
            <person name="Saati-Santamaria Z."/>
            <person name="Flores-Felix J.D."/>
            <person name="Igual J.M."/>
            <person name="Velazquez E."/>
            <person name="Garcia-Fraile P."/>
            <person name="Martinez-Molina E."/>
        </authorList>
    </citation>
    <scope>NUCLEOTIDE SEQUENCE</scope>
    <source>
        <strain evidence="1">SECRCQ15</strain>
    </source>
</reference>
<comment type="caution">
    <text evidence="1">The sequence shown here is derived from an EMBL/GenBank/DDBJ whole genome shotgun (WGS) entry which is preliminary data.</text>
</comment>
<organism evidence="1 2">
    <name type="scientific">Fredinandcohnia quinoae</name>
    <dbReference type="NCBI Taxonomy" id="2918902"/>
    <lineage>
        <taxon>Bacteria</taxon>
        <taxon>Bacillati</taxon>
        <taxon>Bacillota</taxon>
        <taxon>Bacilli</taxon>
        <taxon>Bacillales</taxon>
        <taxon>Bacillaceae</taxon>
        <taxon>Fredinandcohnia</taxon>
    </lineage>
</organism>
<dbReference type="EMBL" id="JAKTTI010000007">
    <property type="protein sequence ID" value="MCH1625111.1"/>
    <property type="molecule type" value="Genomic_DNA"/>
</dbReference>
<sequence length="64" mass="7201">MVQHQQELRLLDKSFEIIDKGLKESDKDLVSIGMQGISKVVSSSPFSNVDQLARMIEGNRVIEI</sequence>
<proteinExistence type="predicted"/>
<dbReference type="AlphaFoldDB" id="A0AAW5DWU4"/>
<dbReference type="Proteomes" id="UP001431131">
    <property type="component" value="Unassembled WGS sequence"/>
</dbReference>
<gene>
    <name evidence="1" type="ORF">MJG50_07205</name>
</gene>
<keyword evidence="2" id="KW-1185">Reference proteome</keyword>
<name>A0AAW5DWU4_9BACI</name>
<evidence type="ECO:0000313" key="1">
    <source>
        <dbReference type="EMBL" id="MCH1625111.1"/>
    </source>
</evidence>